<protein>
    <submittedName>
        <fullName evidence="7">Site-specific integrase</fullName>
    </submittedName>
</protein>
<keyword evidence="8" id="KW-1185">Reference proteome</keyword>
<feature type="domain" description="Tyr recombinase" evidence="5">
    <location>
        <begin position="184"/>
        <end position="370"/>
    </location>
</feature>
<accession>A0ABP5BGW4</accession>
<dbReference type="InterPro" id="IPR044068">
    <property type="entry name" value="CB"/>
</dbReference>
<dbReference type="InterPro" id="IPR011010">
    <property type="entry name" value="DNA_brk_join_enz"/>
</dbReference>
<organism evidence="7 8">
    <name type="scientific">Microbacterium deminutum</name>
    <dbReference type="NCBI Taxonomy" id="344164"/>
    <lineage>
        <taxon>Bacteria</taxon>
        <taxon>Bacillati</taxon>
        <taxon>Actinomycetota</taxon>
        <taxon>Actinomycetes</taxon>
        <taxon>Micrococcales</taxon>
        <taxon>Microbacteriaceae</taxon>
        <taxon>Microbacterium</taxon>
    </lineage>
</organism>
<evidence type="ECO:0000259" key="5">
    <source>
        <dbReference type="PROSITE" id="PS51898"/>
    </source>
</evidence>
<evidence type="ECO:0000313" key="8">
    <source>
        <dbReference type="Proteomes" id="UP001499933"/>
    </source>
</evidence>
<dbReference type="PANTHER" id="PTHR30349">
    <property type="entry name" value="PHAGE INTEGRASE-RELATED"/>
    <property type="match status" value="1"/>
</dbReference>
<dbReference type="Gene3D" id="1.10.443.10">
    <property type="entry name" value="Intergrase catalytic core"/>
    <property type="match status" value="1"/>
</dbReference>
<evidence type="ECO:0000256" key="3">
    <source>
        <dbReference type="ARBA" id="ARBA00023172"/>
    </source>
</evidence>
<reference evidence="8" key="1">
    <citation type="journal article" date="2019" name="Int. J. Syst. Evol. Microbiol.">
        <title>The Global Catalogue of Microorganisms (GCM) 10K type strain sequencing project: providing services to taxonomists for standard genome sequencing and annotation.</title>
        <authorList>
            <consortium name="The Broad Institute Genomics Platform"/>
            <consortium name="The Broad Institute Genome Sequencing Center for Infectious Disease"/>
            <person name="Wu L."/>
            <person name="Ma J."/>
        </authorList>
    </citation>
    <scope>NUCLEOTIDE SEQUENCE [LARGE SCALE GENOMIC DNA]</scope>
    <source>
        <strain evidence="8">JCM 14901</strain>
    </source>
</reference>
<name>A0ABP5BGW4_9MICO</name>
<dbReference type="EMBL" id="BAAAOG010000001">
    <property type="protein sequence ID" value="GAA1944883.1"/>
    <property type="molecule type" value="Genomic_DNA"/>
</dbReference>
<dbReference type="CDD" id="cd01189">
    <property type="entry name" value="INT_ICEBs1_C_like"/>
    <property type="match status" value="1"/>
</dbReference>
<dbReference type="RefSeq" id="WP_344090529.1">
    <property type="nucleotide sequence ID" value="NZ_BAAAOG010000001.1"/>
</dbReference>
<evidence type="ECO:0000259" key="6">
    <source>
        <dbReference type="PROSITE" id="PS51900"/>
    </source>
</evidence>
<dbReference type="InterPro" id="IPR010998">
    <property type="entry name" value="Integrase_recombinase_N"/>
</dbReference>
<dbReference type="Pfam" id="PF00589">
    <property type="entry name" value="Phage_integrase"/>
    <property type="match status" value="1"/>
</dbReference>
<keyword evidence="2 4" id="KW-0238">DNA-binding</keyword>
<dbReference type="Gene3D" id="1.10.150.130">
    <property type="match status" value="1"/>
</dbReference>
<evidence type="ECO:0000313" key="7">
    <source>
        <dbReference type="EMBL" id="GAA1944883.1"/>
    </source>
</evidence>
<feature type="domain" description="Core-binding (CB)" evidence="6">
    <location>
        <begin position="62"/>
        <end position="162"/>
    </location>
</feature>
<evidence type="ECO:0000256" key="2">
    <source>
        <dbReference type="ARBA" id="ARBA00023125"/>
    </source>
</evidence>
<sequence length="383" mass="42117">MGTVESYDTGAGRRYRVRYRTPDRKQTDKRGFRTKREAELYLATVEVSKATGEYIDPARSRTTIGELGPNWLAAKRTRLKPSSYKALEDAWRVYVAPGWGATTVPAVTYSDARAWVSQLSAGAAKTDRRDHIRSRGQGARPKSATVVIRAHGVLASVLDIAVRDRRISHNPARGIDNLPRKERKPHQYLTHAEIQRLATASGTHATLIYLAAYTGLRWGELTALRVRDVDALRRRLAVTESAVRVGAEIHVGSPKTHELRSVPYPEFLELPIAKLCEGKPRDALLFGGGLDYLQRPRASGKSRSWFVRALDDAGLERMTVHDLRHTAASLAISSGANVKAVQRMLGHASAAMTLDVHADLFDDDLDTVSASLNAARAASIAKA</sequence>
<dbReference type="Proteomes" id="UP001499933">
    <property type="component" value="Unassembled WGS sequence"/>
</dbReference>
<keyword evidence="3" id="KW-0233">DNA recombination</keyword>
<dbReference type="InterPro" id="IPR050090">
    <property type="entry name" value="Tyrosine_recombinase_XerCD"/>
</dbReference>
<dbReference type="InterPro" id="IPR002104">
    <property type="entry name" value="Integrase_catalytic"/>
</dbReference>
<dbReference type="PANTHER" id="PTHR30349:SF64">
    <property type="entry name" value="PROPHAGE INTEGRASE INTD-RELATED"/>
    <property type="match status" value="1"/>
</dbReference>
<dbReference type="SUPFAM" id="SSF56349">
    <property type="entry name" value="DNA breaking-rejoining enzymes"/>
    <property type="match status" value="1"/>
</dbReference>
<comment type="caution">
    <text evidence="7">The sequence shown here is derived from an EMBL/GenBank/DDBJ whole genome shotgun (WGS) entry which is preliminary data.</text>
</comment>
<dbReference type="InterPro" id="IPR028259">
    <property type="entry name" value="AP2-like_int_N"/>
</dbReference>
<dbReference type="PROSITE" id="PS51898">
    <property type="entry name" value="TYR_RECOMBINASE"/>
    <property type="match status" value="1"/>
</dbReference>
<dbReference type="InterPro" id="IPR013762">
    <property type="entry name" value="Integrase-like_cat_sf"/>
</dbReference>
<proteinExistence type="inferred from homology"/>
<dbReference type="Pfam" id="PF14657">
    <property type="entry name" value="Arm-DNA-bind_4"/>
    <property type="match status" value="1"/>
</dbReference>
<evidence type="ECO:0000256" key="4">
    <source>
        <dbReference type="PROSITE-ProRule" id="PRU01248"/>
    </source>
</evidence>
<dbReference type="PROSITE" id="PS51900">
    <property type="entry name" value="CB"/>
    <property type="match status" value="1"/>
</dbReference>
<evidence type="ECO:0000256" key="1">
    <source>
        <dbReference type="ARBA" id="ARBA00008857"/>
    </source>
</evidence>
<gene>
    <name evidence="7" type="ORF">GCM10009776_03450</name>
</gene>
<comment type="similarity">
    <text evidence="1">Belongs to the 'phage' integrase family.</text>
</comment>